<proteinExistence type="predicted"/>
<sequence>MARQEFNQTITEFAEFVGMKDKEIVKLIGDMQTLTTSQKDTLVGAINEMNERINSLSGSAAGINDSATDEASTLSAKKILDLVNQAKADVKNELLGGEVDASIDTIKELGEMLKGIQTGEDGLNKLIQKISQSNEALTALNQKFTALDGVNLKEAYTRGYNK</sequence>
<dbReference type="EMBL" id="BK015576">
    <property type="protein sequence ID" value="DAE14186.1"/>
    <property type="molecule type" value="Genomic_DNA"/>
</dbReference>
<protein>
    <submittedName>
        <fullName evidence="1">Uncharacterized protein</fullName>
    </submittedName>
</protein>
<name>A0A8S5Q559_9CAUD</name>
<reference evidence="1" key="1">
    <citation type="journal article" date="2021" name="Proc. Natl. Acad. Sci. U.S.A.">
        <title>A Catalog of Tens of Thousands of Viruses from Human Metagenomes Reveals Hidden Associations with Chronic Diseases.</title>
        <authorList>
            <person name="Tisza M.J."/>
            <person name="Buck C.B."/>
        </authorList>
    </citation>
    <scope>NUCLEOTIDE SEQUENCE</scope>
    <source>
        <strain evidence="1">CtTDl1</strain>
    </source>
</reference>
<accession>A0A8S5Q559</accession>
<organism evidence="1">
    <name type="scientific">Myoviridae sp. ctTDl1</name>
    <dbReference type="NCBI Taxonomy" id="2825109"/>
    <lineage>
        <taxon>Viruses</taxon>
        <taxon>Duplodnaviria</taxon>
        <taxon>Heunggongvirae</taxon>
        <taxon>Uroviricota</taxon>
        <taxon>Caudoviricetes</taxon>
    </lineage>
</organism>
<evidence type="ECO:0000313" key="1">
    <source>
        <dbReference type="EMBL" id="DAE14186.1"/>
    </source>
</evidence>